<reference evidence="2 3" key="1">
    <citation type="journal article" date="2013" name="ISME J.">
        <title>By their genes ye shall know them: genomic signatures of predatory bacteria.</title>
        <authorList>
            <person name="Pasternak Z."/>
            <person name="Pietrokovski S."/>
            <person name="Rotem O."/>
            <person name="Gophna U."/>
            <person name="Lurie-Weinberger M.N."/>
            <person name="Jurkevitch E."/>
        </authorList>
    </citation>
    <scope>NUCLEOTIDE SEQUENCE [LARGE SCALE GENOMIC DNA]</scope>
    <source>
        <strain evidence="2 3">JSS</strain>
    </source>
</reference>
<dbReference type="AlphaFoldDB" id="M4VSX5"/>
<dbReference type="KEGG" id="bex:A11Q_2093"/>
<protein>
    <submittedName>
        <fullName evidence="2">Putative ferredoxin</fullName>
    </submittedName>
</protein>
<evidence type="ECO:0000259" key="1">
    <source>
        <dbReference type="PROSITE" id="PS51379"/>
    </source>
</evidence>
<dbReference type="HOGENOM" id="CLU_139698_6_4_7"/>
<dbReference type="PATRIC" id="fig|1184267.3.peg.2118"/>
<dbReference type="Gene3D" id="3.30.70.20">
    <property type="match status" value="1"/>
</dbReference>
<organism evidence="2 3">
    <name type="scientific">Pseudobdellovibrio exovorus JSS</name>
    <dbReference type="NCBI Taxonomy" id="1184267"/>
    <lineage>
        <taxon>Bacteria</taxon>
        <taxon>Pseudomonadati</taxon>
        <taxon>Bdellovibrionota</taxon>
        <taxon>Bdellovibrionia</taxon>
        <taxon>Bdellovibrionales</taxon>
        <taxon>Pseudobdellovibrionaceae</taxon>
        <taxon>Pseudobdellovibrio</taxon>
    </lineage>
</organism>
<accession>M4VSX5</accession>
<keyword evidence="3" id="KW-1185">Reference proteome</keyword>
<dbReference type="Pfam" id="PF13370">
    <property type="entry name" value="Fer4_13"/>
    <property type="match status" value="1"/>
</dbReference>
<dbReference type="Proteomes" id="UP000012040">
    <property type="component" value="Chromosome"/>
</dbReference>
<dbReference type="eggNOG" id="COG1141">
    <property type="taxonomic scope" value="Bacteria"/>
</dbReference>
<dbReference type="SUPFAM" id="SSF54862">
    <property type="entry name" value="4Fe-4S ferredoxins"/>
    <property type="match status" value="1"/>
</dbReference>
<feature type="domain" description="4Fe-4S ferredoxin-type" evidence="1">
    <location>
        <begin position="14"/>
        <end position="43"/>
    </location>
</feature>
<dbReference type="RefSeq" id="WP_015470799.1">
    <property type="nucleotide sequence ID" value="NC_020813.1"/>
</dbReference>
<dbReference type="OrthoDB" id="5295654at2"/>
<evidence type="ECO:0000313" key="2">
    <source>
        <dbReference type="EMBL" id="AGH96309.1"/>
    </source>
</evidence>
<name>M4VSX5_9BACT</name>
<evidence type="ECO:0000313" key="3">
    <source>
        <dbReference type="Proteomes" id="UP000012040"/>
    </source>
</evidence>
<dbReference type="EMBL" id="CP003537">
    <property type="protein sequence ID" value="AGH96309.1"/>
    <property type="molecule type" value="Genomic_DNA"/>
</dbReference>
<gene>
    <name evidence="2" type="ORF">A11Q_2093</name>
</gene>
<dbReference type="STRING" id="1184267.A11Q_2093"/>
<dbReference type="PROSITE" id="PS51379">
    <property type="entry name" value="4FE4S_FER_2"/>
    <property type="match status" value="1"/>
</dbReference>
<proteinExistence type="predicted"/>
<sequence length="80" mass="8707">MAELDQKWKENKPGKMFVDQSCIACDACVLSAPKNFAMHEEDGHAFVVKQPDTPEEEAACKEAMEGCPVEAIGDFGESEG</sequence>
<dbReference type="InterPro" id="IPR017896">
    <property type="entry name" value="4Fe4S_Fe-S-bd"/>
</dbReference>